<proteinExistence type="predicted"/>
<comment type="caution">
    <text evidence="2">The sequence shown here is derived from an EMBL/GenBank/DDBJ whole genome shotgun (WGS) entry which is preliminary data.</text>
</comment>
<dbReference type="Proteomes" id="UP001222027">
    <property type="component" value="Unassembled WGS sequence"/>
</dbReference>
<protein>
    <submittedName>
        <fullName evidence="2">Uncharacterized protein</fullName>
    </submittedName>
</protein>
<gene>
    <name evidence="2" type="ORF">OPV22_001793</name>
</gene>
<keyword evidence="3" id="KW-1185">Reference proteome</keyword>
<evidence type="ECO:0000256" key="1">
    <source>
        <dbReference type="SAM" id="MobiDB-lite"/>
    </source>
</evidence>
<evidence type="ECO:0000313" key="3">
    <source>
        <dbReference type="Proteomes" id="UP001222027"/>
    </source>
</evidence>
<feature type="region of interest" description="Disordered" evidence="1">
    <location>
        <begin position="46"/>
        <end position="79"/>
    </location>
</feature>
<name>A0AAV8RWJ1_ENSVE</name>
<sequence>MHFAYSQMRLPPLFDAVEEADIARNQIYSEKYEAEDQDVPMQLKEQEGPTTGVGFKDGALDELQHGAHRHQSPPIVTLP</sequence>
<accession>A0AAV8RWJ1</accession>
<dbReference type="AlphaFoldDB" id="A0AAV8RWJ1"/>
<organism evidence="2 3">
    <name type="scientific">Ensete ventricosum</name>
    <name type="common">Abyssinian banana</name>
    <name type="synonym">Musa ensete</name>
    <dbReference type="NCBI Taxonomy" id="4639"/>
    <lineage>
        <taxon>Eukaryota</taxon>
        <taxon>Viridiplantae</taxon>
        <taxon>Streptophyta</taxon>
        <taxon>Embryophyta</taxon>
        <taxon>Tracheophyta</taxon>
        <taxon>Spermatophyta</taxon>
        <taxon>Magnoliopsida</taxon>
        <taxon>Liliopsida</taxon>
        <taxon>Zingiberales</taxon>
        <taxon>Musaceae</taxon>
        <taxon>Ensete</taxon>
    </lineage>
</organism>
<reference evidence="2 3" key="1">
    <citation type="submission" date="2022-12" db="EMBL/GenBank/DDBJ databases">
        <title>Chromosome-scale assembly of the Ensete ventricosum genome.</title>
        <authorList>
            <person name="Dussert Y."/>
            <person name="Stocks J."/>
            <person name="Wendawek A."/>
            <person name="Woldeyes F."/>
            <person name="Nichols R.A."/>
            <person name="Borrell J.S."/>
        </authorList>
    </citation>
    <scope>NUCLEOTIDE SEQUENCE [LARGE SCALE GENOMIC DNA]</scope>
    <source>
        <strain evidence="3">cv. Maze</strain>
        <tissue evidence="2">Seeds</tissue>
    </source>
</reference>
<dbReference type="EMBL" id="JAQQAF010000001">
    <property type="protein sequence ID" value="KAJ8511359.1"/>
    <property type="molecule type" value="Genomic_DNA"/>
</dbReference>
<evidence type="ECO:0000313" key="2">
    <source>
        <dbReference type="EMBL" id="KAJ8511359.1"/>
    </source>
</evidence>